<evidence type="ECO:0000313" key="4">
    <source>
        <dbReference type="Proteomes" id="UP001415857"/>
    </source>
</evidence>
<evidence type="ECO:0000256" key="1">
    <source>
        <dbReference type="SAM" id="MobiDB-lite"/>
    </source>
</evidence>
<feature type="compositionally biased region" description="Gly residues" evidence="1">
    <location>
        <begin position="70"/>
        <end position="82"/>
    </location>
</feature>
<dbReference type="PROSITE" id="PS51257">
    <property type="entry name" value="PROKAR_LIPOPROTEIN"/>
    <property type="match status" value="1"/>
</dbReference>
<protein>
    <submittedName>
        <fullName evidence="3">Uncharacterized protein</fullName>
    </submittedName>
</protein>
<evidence type="ECO:0000313" key="3">
    <source>
        <dbReference type="EMBL" id="KAK9280142.1"/>
    </source>
</evidence>
<comment type="caution">
    <text evidence="3">The sequence shown here is derived from an EMBL/GenBank/DDBJ whole genome shotgun (WGS) entry which is preliminary data.</text>
</comment>
<evidence type="ECO:0000256" key="2">
    <source>
        <dbReference type="SAM" id="SignalP"/>
    </source>
</evidence>
<name>A0AAP0RPH4_LIQFO</name>
<feature type="region of interest" description="Disordered" evidence="1">
    <location>
        <begin position="32"/>
        <end position="82"/>
    </location>
</feature>
<dbReference type="PANTHER" id="PTHR36040">
    <property type="entry name" value="OS04G0188500 PROTEIN"/>
    <property type="match status" value="1"/>
</dbReference>
<reference evidence="3 4" key="1">
    <citation type="journal article" date="2024" name="Plant J.">
        <title>Genome sequences and population genomics reveal climatic adaptation and genomic divergence between two closely related sweetgum species.</title>
        <authorList>
            <person name="Xu W.Q."/>
            <person name="Ren C.Q."/>
            <person name="Zhang X.Y."/>
            <person name="Comes H.P."/>
            <person name="Liu X.H."/>
            <person name="Li Y.G."/>
            <person name="Kettle C.J."/>
            <person name="Jalonen R."/>
            <person name="Gaisberger H."/>
            <person name="Ma Y.Z."/>
            <person name="Qiu Y.X."/>
        </authorList>
    </citation>
    <scope>NUCLEOTIDE SEQUENCE [LARGE SCALE GENOMIC DNA]</scope>
    <source>
        <strain evidence="3">Hangzhou</strain>
    </source>
</reference>
<dbReference type="PANTHER" id="PTHR36040:SF5">
    <property type="entry name" value="TRANSMEMBRANE PROTEIN"/>
    <property type="match status" value="1"/>
</dbReference>
<proteinExistence type="predicted"/>
<organism evidence="3 4">
    <name type="scientific">Liquidambar formosana</name>
    <name type="common">Formosan gum</name>
    <dbReference type="NCBI Taxonomy" id="63359"/>
    <lineage>
        <taxon>Eukaryota</taxon>
        <taxon>Viridiplantae</taxon>
        <taxon>Streptophyta</taxon>
        <taxon>Embryophyta</taxon>
        <taxon>Tracheophyta</taxon>
        <taxon>Spermatophyta</taxon>
        <taxon>Magnoliopsida</taxon>
        <taxon>eudicotyledons</taxon>
        <taxon>Gunneridae</taxon>
        <taxon>Pentapetalae</taxon>
        <taxon>Saxifragales</taxon>
        <taxon>Altingiaceae</taxon>
        <taxon>Liquidambar</taxon>
    </lineage>
</organism>
<dbReference type="EMBL" id="JBBPBK010000008">
    <property type="protein sequence ID" value="KAK9280142.1"/>
    <property type="molecule type" value="Genomic_DNA"/>
</dbReference>
<keyword evidence="2" id="KW-0732">Signal</keyword>
<feature type="signal peptide" evidence="2">
    <location>
        <begin position="1"/>
        <end position="18"/>
    </location>
</feature>
<dbReference type="Proteomes" id="UP001415857">
    <property type="component" value="Unassembled WGS sequence"/>
</dbReference>
<keyword evidence="4" id="KW-1185">Reference proteome</keyword>
<sequence length="82" mass="8881">MRFLAVALILMMVSSCVAVNMKALVVEMREQEQRHLVDDEEGKAENSAGSSVNNHHYIPRQDFNNYVGTPKGGGDDSGNGSG</sequence>
<accession>A0AAP0RPH4</accession>
<gene>
    <name evidence="3" type="ORF">L1049_013829</name>
</gene>
<feature type="chain" id="PRO_5042840929" evidence="2">
    <location>
        <begin position="19"/>
        <end position="82"/>
    </location>
</feature>
<dbReference type="AlphaFoldDB" id="A0AAP0RPH4"/>